<dbReference type="AlphaFoldDB" id="A0A914WKL9"/>
<dbReference type="GO" id="GO:0005737">
    <property type="term" value="C:cytoplasm"/>
    <property type="evidence" value="ECO:0007669"/>
    <property type="project" value="TreeGrafter"/>
</dbReference>
<dbReference type="SUPFAM" id="SSF160696">
    <property type="entry name" value="BTG domain-like"/>
    <property type="match status" value="1"/>
</dbReference>
<name>A0A914WKL9_9BILA</name>
<dbReference type="InterPro" id="IPR036054">
    <property type="entry name" value="BTG-like_sf"/>
</dbReference>
<evidence type="ECO:0000259" key="3">
    <source>
        <dbReference type="SMART" id="SM00099"/>
    </source>
</evidence>
<dbReference type="WBParaSite" id="PSAMB.scaffold454size50502.g6080.t1">
    <property type="protein sequence ID" value="PSAMB.scaffold454size50502.g6080.t1"/>
    <property type="gene ID" value="PSAMB.scaffold454size50502.g6080"/>
</dbReference>
<dbReference type="GO" id="GO:0003714">
    <property type="term" value="F:transcription corepressor activity"/>
    <property type="evidence" value="ECO:0007669"/>
    <property type="project" value="TreeGrafter"/>
</dbReference>
<reference evidence="5" key="1">
    <citation type="submission" date="2022-11" db="UniProtKB">
        <authorList>
            <consortium name="WormBaseParasite"/>
        </authorList>
    </citation>
    <scope>IDENTIFICATION</scope>
</reference>
<sequence length="341" mass="37450">MFQQIDDQTNIDFSSSWGTTGDFSFSESIGSSYDGLGAFSMFDEIRDGIGFLLGFLYDKVPRRKVFVLGEQFANFLALKYHNHWDPNEPLKDAEYRSIKINQANGTNDANLIAAASAVGLDVRELVQLLPANFELYINPGEVMFRQASGILRSVPGRRLSFGRRGSVGSRYSSKWNSAKSGGFNLDADSQHTPPISPLNLGLTDRAACTNWIVADSNNANNPVFEISGPHDVKFTVGTFSKTRFGSTKIKSDPVEKRAMLIGKAKAIVGQWANAAADQRPGRAEQVAAKLLLLQPPLAFRQPEQPTVDNLPGPPEMFAFEEASMTAPDRRGRPIVAVQYAR</sequence>
<dbReference type="PANTHER" id="PTHR17537:SF5">
    <property type="entry name" value="TRANSDUCER OF ERBB2, ISOFORM A"/>
    <property type="match status" value="1"/>
</dbReference>
<dbReference type="InterPro" id="IPR002087">
    <property type="entry name" value="Anti_prolifrtn"/>
</dbReference>
<accession>A0A914WKL9</accession>
<evidence type="ECO:0000313" key="4">
    <source>
        <dbReference type="Proteomes" id="UP000887566"/>
    </source>
</evidence>
<dbReference type="Gene3D" id="3.90.640.90">
    <property type="entry name" value="Anti-proliferative protein, N-terminal domain"/>
    <property type="match status" value="1"/>
</dbReference>
<dbReference type="InterPro" id="IPR015676">
    <property type="entry name" value="Tob1/2"/>
</dbReference>
<keyword evidence="4" id="KW-1185">Reference proteome</keyword>
<proteinExistence type="inferred from homology"/>
<dbReference type="Proteomes" id="UP000887566">
    <property type="component" value="Unplaced"/>
</dbReference>
<dbReference type="Pfam" id="PF07742">
    <property type="entry name" value="BTG"/>
    <property type="match status" value="1"/>
</dbReference>
<evidence type="ECO:0000313" key="5">
    <source>
        <dbReference type="WBParaSite" id="PSAMB.scaffold454size50502.g6080.t1"/>
    </source>
</evidence>
<evidence type="ECO:0000256" key="2">
    <source>
        <dbReference type="ARBA" id="ARBA00022553"/>
    </source>
</evidence>
<dbReference type="GO" id="GO:0005634">
    <property type="term" value="C:nucleus"/>
    <property type="evidence" value="ECO:0007669"/>
    <property type="project" value="TreeGrafter"/>
</dbReference>
<feature type="domain" description="Anti-proliferative protein" evidence="3">
    <location>
        <begin position="41"/>
        <end position="149"/>
    </location>
</feature>
<dbReference type="SMART" id="SM00099">
    <property type="entry name" value="btg1"/>
    <property type="match status" value="1"/>
</dbReference>
<organism evidence="4 5">
    <name type="scientific">Plectus sambesii</name>
    <dbReference type="NCBI Taxonomy" id="2011161"/>
    <lineage>
        <taxon>Eukaryota</taxon>
        <taxon>Metazoa</taxon>
        <taxon>Ecdysozoa</taxon>
        <taxon>Nematoda</taxon>
        <taxon>Chromadorea</taxon>
        <taxon>Plectida</taxon>
        <taxon>Plectina</taxon>
        <taxon>Plectoidea</taxon>
        <taxon>Plectidae</taxon>
        <taxon>Plectus</taxon>
    </lineage>
</organism>
<evidence type="ECO:0000256" key="1">
    <source>
        <dbReference type="ARBA" id="ARBA00007989"/>
    </source>
</evidence>
<protein>
    <submittedName>
        <fullName evidence="5">Anti-proliferative protein domain-containing protein</fullName>
    </submittedName>
</protein>
<dbReference type="PANTHER" id="PTHR17537">
    <property type="entry name" value="TRANSDUCER OF ERBB2 TOB"/>
    <property type="match status" value="1"/>
</dbReference>
<comment type="similarity">
    <text evidence="1">Belongs to the BTG family.</text>
</comment>
<keyword evidence="2" id="KW-0597">Phosphoprotein</keyword>